<keyword evidence="6" id="KW-0560">Oxidoreductase</keyword>
<dbReference type="Proteomes" id="UP001212152">
    <property type="component" value="Unassembled WGS sequence"/>
</dbReference>
<dbReference type="FunFam" id="3.90.180.10:FF:000018">
    <property type="entry name" value="NAD(P)-dependent alcohol dehydrogenase"/>
    <property type="match status" value="1"/>
</dbReference>
<evidence type="ECO:0000256" key="4">
    <source>
        <dbReference type="ARBA" id="ARBA00022833"/>
    </source>
</evidence>
<dbReference type="Pfam" id="PF00107">
    <property type="entry name" value="ADH_zinc_N"/>
    <property type="match status" value="1"/>
</dbReference>
<evidence type="ECO:0000313" key="10">
    <source>
        <dbReference type="EMBL" id="KAJ3176381.1"/>
    </source>
</evidence>
<evidence type="ECO:0000256" key="3">
    <source>
        <dbReference type="ARBA" id="ARBA00022723"/>
    </source>
</evidence>
<reference evidence="10" key="1">
    <citation type="submission" date="2020-05" db="EMBL/GenBank/DDBJ databases">
        <title>Phylogenomic resolution of chytrid fungi.</title>
        <authorList>
            <person name="Stajich J.E."/>
            <person name="Amses K."/>
            <person name="Simmons R."/>
            <person name="Seto K."/>
            <person name="Myers J."/>
            <person name="Bonds A."/>
            <person name="Quandt C.A."/>
            <person name="Barry K."/>
            <person name="Liu P."/>
            <person name="Grigoriev I."/>
            <person name="Longcore J.E."/>
            <person name="James T.Y."/>
        </authorList>
    </citation>
    <scope>NUCLEOTIDE SEQUENCE</scope>
    <source>
        <strain evidence="10">JEL0379</strain>
    </source>
</reference>
<organism evidence="10 11">
    <name type="scientific">Geranomyces variabilis</name>
    <dbReference type="NCBI Taxonomy" id="109894"/>
    <lineage>
        <taxon>Eukaryota</taxon>
        <taxon>Fungi</taxon>
        <taxon>Fungi incertae sedis</taxon>
        <taxon>Chytridiomycota</taxon>
        <taxon>Chytridiomycota incertae sedis</taxon>
        <taxon>Chytridiomycetes</taxon>
        <taxon>Spizellomycetales</taxon>
        <taxon>Powellomycetaceae</taxon>
        <taxon>Geranomyces</taxon>
    </lineage>
</organism>
<comment type="similarity">
    <text evidence="2 8">Belongs to the zinc-containing alcohol dehydrogenase family.</text>
</comment>
<dbReference type="FunFam" id="3.40.50.720:FF:000022">
    <property type="entry name" value="Cinnamyl alcohol dehydrogenase"/>
    <property type="match status" value="1"/>
</dbReference>
<evidence type="ECO:0000256" key="8">
    <source>
        <dbReference type="RuleBase" id="RU361277"/>
    </source>
</evidence>
<protein>
    <recommendedName>
        <fullName evidence="7">alcohol dehydrogenase (NADP(+))</fullName>
        <ecNumber evidence="7">1.1.1.2</ecNumber>
    </recommendedName>
</protein>
<dbReference type="AlphaFoldDB" id="A0AAD5XPC8"/>
<dbReference type="CDD" id="cd05283">
    <property type="entry name" value="CAD1"/>
    <property type="match status" value="1"/>
</dbReference>
<dbReference type="GO" id="GO:0008270">
    <property type="term" value="F:zinc ion binding"/>
    <property type="evidence" value="ECO:0007669"/>
    <property type="project" value="InterPro"/>
</dbReference>
<sequence>MSGTDYKFFGWIAKDKNAIGNMTWGEYQPKTWTEDDVDIKITHCGICASDLHTLRSGWGATDYPAVVGHEIVGTVVRVGKNVKSLKAGDRVGVGAQSGSCLNCEYCHQGKEPYCNGGQIGTYNGRWKDNSKSYGGYADYARVPAHFAFAIPEGVPSEVAAPLMCGGATLYSPLKQLEAGPGKRIGIVGIGGLGHFGLLFAKALGADPVAISHSHGKEEDAKKMGAVQFIATADEGYEKKSRRTLDGIVCTINDEKALEESLPKFATLLKPGGKIILVGLPERPLEGFKITPLVMNNVFIGGSAIAGSKEIPEMLKLVDKVALKAWVVLRPMEDANKAVVDMEDGKARYRYVLVNQKNGGKL</sequence>
<proteinExistence type="inferred from homology"/>
<accession>A0AAD5XPC8</accession>
<keyword evidence="11" id="KW-1185">Reference proteome</keyword>
<dbReference type="InterPro" id="IPR002328">
    <property type="entry name" value="ADH_Zn_CS"/>
</dbReference>
<dbReference type="Pfam" id="PF08240">
    <property type="entry name" value="ADH_N"/>
    <property type="match status" value="1"/>
</dbReference>
<evidence type="ECO:0000256" key="6">
    <source>
        <dbReference type="ARBA" id="ARBA00023002"/>
    </source>
</evidence>
<keyword evidence="4 8" id="KW-0862">Zinc</keyword>
<dbReference type="SMART" id="SM00829">
    <property type="entry name" value="PKS_ER"/>
    <property type="match status" value="1"/>
</dbReference>
<dbReference type="Gene3D" id="3.40.50.720">
    <property type="entry name" value="NAD(P)-binding Rossmann-like Domain"/>
    <property type="match status" value="1"/>
</dbReference>
<dbReference type="GO" id="GO:0008106">
    <property type="term" value="F:alcohol dehydrogenase (NADP+) activity"/>
    <property type="evidence" value="ECO:0007669"/>
    <property type="project" value="UniProtKB-EC"/>
</dbReference>
<dbReference type="InterPro" id="IPR036291">
    <property type="entry name" value="NAD(P)-bd_dom_sf"/>
</dbReference>
<name>A0AAD5XPC8_9FUNG</name>
<comment type="caution">
    <text evidence="10">The sequence shown here is derived from an EMBL/GenBank/DDBJ whole genome shotgun (WGS) entry which is preliminary data.</text>
</comment>
<evidence type="ECO:0000256" key="2">
    <source>
        <dbReference type="ARBA" id="ARBA00008072"/>
    </source>
</evidence>
<dbReference type="EMBL" id="JADGJQ010000041">
    <property type="protein sequence ID" value="KAJ3176381.1"/>
    <property type="molecule type" value="Genomic_DNA"/>
</dbReference>
<evidence type="ECO:0000256" key="5">
    <source>
        <dbReference type="ARBA" id="ARBA00022857"/>
    </source>
</evidence>
<dbReference type="EC" id="1.1.1.2" evidence="7"/>
<keyword evidence="3 8" id="KW-0479">Metal-binding</keyword>
<dbReference type="SUPFAM" id="SSF50129">
    <property type="entry name" value="GroES-like"/>
    <property type="match status" value="1"/>
</dbReference>
<dbReference type="PROSITE" id="PS00059">
    <property type="entry name" value="ADH_ZINC"/>
    <property type="match status" value="1"/>
</dbReference>
<dbReference type="Gene3D" id="3.90.180.10">
    <property type="entry name" value="Medium-chain alcohol dehydrogenases, catalytic domain"/>
    <property type="match status" value="1"/>
</dbReference>
<evidence type="ECO:0000256" key="1">
    <source>
        <dbReference type="ARBA" id="ARBA00001947"/>
    </source>
</evidence>
<evidence type="ECO:0000256" key="7">
    <source>
        <dbReference type="ARBA" id="ARBA00024074"/>
    </source>
</evidence>
<feature type="domain" description="Enoyl reductase (ER)" evidence="9">
    <location>
        <begin position="17"/>
        <end position="352"/>
    </location>
</feature>
<dbReference type="InterPro" id="IPR013149">
    <property type="entry name" value="ADH-like_C"/>
</dbReference>
<comment type="cofactor">
    <cofactor evidence="1 8">
        <name>Zn(2+)</name>
        <dbReference type="ChEBI" id="CHEBI:29105"/>
    </cofactor>
</comment>
<dbReference type="InterPro" id="IPR047109">
    <property type="entry name" value="CAD-like"/>
</dbReference>
<evidence type="ECO:0000259" key="9">
    <source>
        <dbReference type="SMART" id="SM00829"/>
    </source>
</evidence>
<evidence type="ECO:0000313" key="11">
    <source>
        <dbReference type="Proteomes" id="UP001212152"/>
    </source>
</evidence>
<keyword evidence="5" id="KW-0521">NADP</keyword>
<dbReference type="SUPFAM" id="SSF51735">
    <property type="entry name" value="NAD(P)-binding Rossmann-fold domains"/>
    <property type="match status" value="1"/>
</dbReference>
<dbReference type="InterPro" id="IPR013154">
    <property type="entry name" value="ADH-like_N"/>
</dbReference>
<dbReference type="InterPro" id="IPR020843">
    <property type="entry name" value="ER"/>
</dbReference>
<gene>
    <name evidence="10" type="ORF">HDU87_005249</name>
</gene>
<dbReference type="InterPro" id="IPR011032">
    <property type="entry name" value="GroES-like_sf"/>
</dbReference>
<dbReference type="PANTHER" id="PTHR42683">
    <property type="entry name" value="ALDEHYDE REDUCTASE"/>
    <property type="match status" value="1"/>
</dbReference>